<reference evidence="6" key="1">
    <citation type="submission" date="2023-07" db="EMBL/GenBank/DDBJ databases">
        <authorList>
            <consortium name="AG Swart"/>
            <person name="Singh M."/>
            <person name="Singh A."/>
            <person name="Seah K."/>
            <person name="Emmerich C."/>
        </authorList>
    </citation>
    <scope>NUCLEOTIDE SEQUENCE</scope>
    <source>
        <strain evidence="6">DP1</strain>
    </source>
</reference>
<proteinExistence type="predicted"/>
<evidence type="ECO:0000259" key="5">
    <source>
        <dbReference type="PROSITE" id="PS51292"/>
    </source>
</evidence>
<gene>
    <name evidence="6" type="ORF">ECRASSUSDP1_LOCUS13772</name>
</gene>
<dbReference type="AlphaFoldDB" id="A0AAD1USA6"/>
<keyword evidence="2" id="KW-0863">Zinc-finger</keyword>
<keyword evidence="4" id="KW-0472">Membrane</keyword>
<dbReference type="Proteomes" id="UP001295684">
    <property type="component" value="Unassembled WGS sequence"/>
</dbReference>
<evidence type="ECO:0000313" key="7">
    <source>
        <dbReference type="Proteomes" id="UP001295684"/>
    </source>
</evidence>
<dbReference type="SUPFAM" id="SSF57850">
    <property type="entry name" value="RING/U-box"/>
    <property type="match status" value="1"/>
</dbReference>
<keyword evidence="4" id="KW-0812">Transmembrane</keyword>
<evidence type="ECO:0000256" key="3">
    <source>
        <dbReference type="ARBA" id="ARBA00022833"/>
    </source>
</evidence>
<sequence>MTAITMEKKYEEKYCWICHTSLDTEQDELERIQSLYLDTKPKVQTKTQRYCNCNGSMSHVHQQCLSSWLSSKHKDLLNDRCAYPWRKLPPLKCKMCKQAYRYSFTRQLKIRKSDFTLVFLVMAQIIIFALDLFTNMEGTVNSCVSSSNCTNTCDNQITVRLAKDRGTLRSIWDVFSIGKIYYQDGIASVIYISANLLTLITVAILIIAGIYNVYHGLTKTVKVHPIKSISK</sequence>
<feature type="transmembrane region" description="Helical" evidence="4">
    <location>
        <begin position="189"/>
        <end position="214"/>
    </location>
</feature>
<dbReference type="InterPro" id="IPR011016">
    <property type="entry name" value="Znf_RING-CH"/>
</dbReference>
<keyword evidence="3" id="KW-0862">Zinc</keyword>
<organism evidence="6 7">
    <name type="scientific">Euplotes crassus</name>
    <dbReference type="NCBI Taxonomy" id="5936"/>
    <lineage>
        <taxon>Eukaryota</taxon>
        <taxon>Sar</taxon>
        <taxon>Alveolata</taxon>
        <taxon>Ciliophora</taxon>
        <taxon>Intramacronucleata</taxon>
        <taxon>Spirotrichea</taxon>
        <taxon>Hypotrichia</taxon>
        <taxon>Euplotida</taxon>
        <taxon>Euplotidae</taxon>
        <taxon>Moneuplotes</taxon>
    </lineage>
</organism>
<feature type="transmembrane region" description="Helical" evidence="4">
    <location>
        <begin position="115"/>
        <end position="133"/>
    </location>
</feature>
<dbReference type="SMART" id="SM00744">
    <property type="entry name" value="RINGv"/>
    <property type="match status" value="1"/>
</dbReference>
<comment type="caution">
    <text evidence="6">The sequence shown here is derived from an EMBL/GenBank/DDBJ whole genome shotgun (WGS) entry which is preliminary data.</text>
</comment>
<dbReference type="InterPro" id="IPR013083">
    <property type="entry name" value="Znf_RING/FYVE/PHD"/>
</dbReference>
<evidence type="ECO:0000256" key="4">
    <source>
        <dbReference type="SAM" id="Phobius"/>
    </source>
</evidence>
<feature type="domain" description="RING-CH-type" evidence="5">
    <location>
        <begin position="7"/>
        <end position="103"/>
    </location>
</feature>
<name>A0AAD1USA6_EUPCR</name>
<evidence type="ECO:0000313" key="6">
    <source>
        <dbReference type="EMBL" id="CAI2372442.1"/>
    </source>
</evidence>
<keyword evidence="1" id="KW-0479">Metal-binding</keyword>
<dbReference type="Gene3D" id="3.30.40.10">
    <property type="entry name" value="Zinc/RING finger domain, C3HC4 (zinc finger)"/>
    <property type="match status" value="1"/>
</dbReference>
<dbReference type="GO" id="GO:0008270">
    <property type="term" value="F:zinc ion binding"/>
    <property type="evidence" value="ECO:0007669"/>
    <property type="project" value="UniProtKB-KW"/>
</dbReference>
<evidence type="ECO:0000256" key="1">
    <source>
        <dbReference type="ARBA" id="ARBA00022723"/>
    </source>
</evidence>
<keyword evidence="4" id="KW-1133">Transmembrane helix</keyword>
<evidence type="ECO:0000256" key="2">
    <source>
        <dbReference type="ARBA" id="ARBA00022771"/>
    </source>
</evidence>
<dbReference type="Pfam" id="PF12906">
    <property type="entry name" value="RINGv"/>
    <property type="match status" value="1"/>
</dbReference>
<accession>A0AAD1USA6</accession>
<keyword evidence="7" id="KW-1185">Reference proteome</keyword>
<protein>
    <recommendedName>
        <fullName evidence="5">RING-CH-type domain-containing protein</fullName>
    </recommendedName>
</protein>
<dbReference type="EMBL" id="CAMPGE010013728">
    <property type="protein sequence ID" value="CAI2372442.1"/>
    <property type="molecule type" value="Genomic_DNA"/>
</dbReference>
<dbReference type="PROSITE" id="PS51292">
    <property type="entry name" value="ZF_RING_CH"/>
    <property type="match status" value="1"/>
</dbReference>